<dbReference type="RefSeq" id="XP_015509442.2">
    <property type="nucleotide sequence ID" value="XM_015653956.2"/>
</dbReference>
<name>A0A6J0B5J4_NEOLC</name>
<dbReference type="AlphaFoldDB" id="A0A6J0B5J4"/>
<evidence type="ECO:0000259" key="2">
    <source>
        <dbReference type="Pfam" id="PF25085"/>
    </source>
</evidence>
<dbReference type="GeneID" id="107216696"/>
<gene>
    <name evidence="4" type="primary">LOC107216696</name>
</gene>
<accession>A0A6J0B5J4</accession>
<feature type="transmembrane region" description="Helical" evidence="1">
    <location>
        <begin position="183"/>
        <end position="200"/>
    </location>
</feature>
<evidence type="ECO:0000313" key="3">
    <source>
        <dbReference type="Proteomes" id="UP000829291"/>
    </source>
</evidence>
<feature type="transmembrane region" description="Helical" evidence="1">
    <location>
        <begin position="290"/>
        <end position="310"/>
    </location>
</feature>
<feature type="domain" description="DUF7802" evidence="2">
    <location>
        <begin position="22"/>
        <end position="403"/>
    </location>
</feature>
<evidence type="ECO:0000256" key="1">
    <source>
        <dbReference type="SAM" id="Phobius"/>
    </source>
</evidence>
<dbReference type="Pfam" id="PF25085">
    <property type="entry name" value="DUF7802"/>
    <property type="match status" value="1"/>
</dbReference>
<dbReference type="KEGG" id="nlo:107216696"/>
<dbReference type="PANTHER" id="PTHR35982">
    <property type="entry name" value="AGAP005361-PA"/>
    <property type="match status" value="1"/>
</dbReference>
<feature type="transmembrane region" description="Helical" evidence="1">
    <location>
        <begin position="388"/>
        <end position="410"/>
    </location>
</feature>
<feature type="transmembrane region" description="Helical" evidence="1">
    <location>
        <begin position="139"/>
        <end position="163"/>
    </location>
</feature>
<reference evidence="4" key="1">
    <citation type="submission" date="2025-08" db="UniProtKB">
        <authorList>
            <consortium name="RefSeq"/>
        </authorList>
    </citation>
    <scope>IDENTIFICATION</scope>
    <source>
        <tissue evidence="4">Thorax and Abdomen</tissue>
    </source>
</reference>
<evidence type="ECO:0000313" key="4">
    <source>
        <dbReference type="RefSeq" id="XP_015509442.2"/>
    </source>
</evidence>
<sequence>MDNRRDLPGFAEEIKDLEFNGFLDWFVAFNDVTVMWKAQPTYIMVQVLCLVGGFITLLHALKSGRRYVHLWVGIILHGIVVEAISYNLPDIDNFWHSQTPIILIGRRLPLHIILVYVVFIYNASIAVKQLRLPAWSEPFAVGLITVLIDIPYDIVSVRFLHWSWHATDPNIYDRHYFVPWNSYYFHAAFAASFTFFFHGTRRLFTESKEQWTASKSCFKETVCTVLPALLGMPGGVLLFLPLYHPLHDHYGIHSEVTFFFLFTVFLVLAWSGDRCSLKKNSIVSNRTIDYIIPVYLLVYYLLFLGLTIIGDPSEEVSIGFHERIGPCDEIVGITSALGQTLYKNKYLCTENNREDYIGWDCLPGGKPPRHGSHWYTACGTPLKNRTEYITVLATIFIAAFAVFTNCFLCGNNNGKAVDAKKTGQVISSKKVKKN</sequence>
<organism evidence="4">
    <name type="scientific">Neodiprion lecontei</name>
    <name type="common">Redheaded pine sawfly</name>
    <dbReference type="NCBI Taxonomy" id="441921"/>
    <lineage>
        <taxon>Eukaryota</taxon>
        <taxon>Metazoa</taxon>
        <taxon>Ecdysozoa</taxon>
        <taxon>Arthropoda</taxon>
        <taxon>Hexapoda</taxon>
        <taxon>Insecta</taxon>
        <taxon>Pterygota</taxon>
        <taxon>Neoptera</taxon>
        <taxon>Endopterygota</taxon>
        <taxon>Hymenoptera</taxon>
        <taxon>Tenthredinoidea</taxon>
        <taxon>Diprionidae</taxon>
        <taxon>Diprioninae</taxon>
        <taxon>Neodiprion</taxon>
    </lineage>
</organism>
<dbReference type="PANTHER" id="PTHR35982:SF1">
    <property type="entry name" value="SPIROCYCLASE, AVEC FAMILY"/>
    <property type="match status" value="1"/>
</dbReference>
<proteinExistence type="predicted"/>
<feature type="transmembrane region" description="Helical" evidence="1">
    <location>
        <begin position="221"/>
        <end position="244"/>
    </location>
</feature>
<keyword evidence="1" id="KW-0812">Transmembrane</keyword>
<feature type="transmembrane region" description="Helical" evidence="1">
    <location>
        <begin position="108"/>
        <end position="127"/>
    </location>
</feature>
<keyword evidence="1" id="KW-1133">Transmembrane helix</keyword>
<keyword evidence="1" id="KW-0472">Membrane</keyword>
<dbReference type="Proteomes" id="UP000829291">
    <property type="component" value="Chromosome 2"/>
</dbReference>
<dbReference type="InterPro" id="IPR056704">
    <property type="entry name" value="DUF7802"/>
</dbReference>
<dbReference type="OrthoDB" id="188749at2759"/>
<dbReference type="InParanoid" id="A0A6J0B5J4"/>
<protein>
    <submittedName>
        <fullName evidence="4">Uncharacterized protein LOC107216696 isoform X1</fullName>
    </submittedName>
</protein>
<feature type="transmembrane region" description="Helical" evidence="1">
    <location>
        <begin position="68"/>
        <end position="88"/>
    </location>
</feature>
<feature type="transmembrane region" description="Helical" evidence="1">
    <location>
        <begin position="42"/>
        <end position="61"/>
    </location>
</feature>
<feature type="transmembrane region" description="Helical" evidence="1">
    <location>
        <begin position="250"/>
        <end position="270"/>
    </location>
</feature>
<keyword evidence="3" id="KW-1185">Reference proteome</keyword>